<accession>A0A6A4HEV2</accession>
<reference evidence="1" key="1">
    <citation type="journal article" date="2019" name="Environ. Microbiol.">
        <title>Fungal ecological strategies reflected in gene transcription - a case study of two litter decomposers.</title>
        <authorList>
            <person name="Barbi F."/>
            <person name="Kohler A."/>
            <person name="Barry K."/>
            <person name="Baskaran P."/>
            <person name="Daum C."/>
            <person name="Fauchery L."/>
            <person name="Ihrmark K."/>
            <person name="Kuo A."/>
            <person name="LaButti K."/>
            <person name="Lipzen A."/>
            <person name="Morin E."/>
            <person name="Grigoriev I.V."/>
            <person name="Henrissat B."/>
            <person name="Lindahl B."/>
            <person name="Martin F."/>
        </authorList>
    </citation>
    <scope>NUCLEOTIDE SEQUENCE</scope>
    <source>
        <strain evidence="1">JB14</strain>
    </source>
</reference>
<name>A0A6A4HEV2_9AGAR</name>
<dbReference type="Proteomes" id="UP000799118">
    <property type="component" value="Unassembled WGS sequence"/>
</dbReference>
<evidence type="ECO:0000313" key="1">
    <source>
        <dbReference type="EMBL" id="KAE9396233.1"/>
    </source>
</evidence>
<evidence type="ECO:0000313" key="2">
    <source>
        <dbReference type="Proteomes" id="UP000799118"/>
    </source>
</evidence>
<proteinExistence type="predicted"/>
<dbReference type="AlphaFoldDB" id="A0A6A4HEV2"/>
<sequence>MLPGVYSKTHSGILIDSTTMLLPFMHPGPAIAAFMSGNTDFVHHVYQHLFWCAWSCSWNASNASFASSSKNSCICLQPHPLQHRRLGLALLWRPTKPLRCLIQQPTFSFLNPSTYWCSVNVFVCVDADICRIFPAQIGMGVSGMDSGVGLGGGGPCLIVRLIPPIAHPFVPR</sequence>
<protein>
    <submittedName>
        <fullName evidence="1">Uncharacterized protein</fullName>
    </submittedName>
</protein>
<keyword evidence="2" id="KW-1185">Reference proteome</keyword>
<dbReference type="EMBL" id="ML769517">
    <property type="protein sequence ID" value="KAE9396233.1"/>
    <property type="molecule type" value="Genomic_DNA"/>
</dbReference>
<organism evidence="1 2">
    <name type="scientific">Gymnopus androsaceus JB14</name>
    <dbReference type="NCBI Taxonomy" id="1447944"/>
    <lineage>
        <taxon>Eukaryota</taxon>
        <taxon>Fungi</taxon>
        <taxon>Dikarya</taxon>
        <taxon>Basidiomycota</taxon>
        <taxon>Agaricomycotina</taxon>
        <taxon>Agaricomycetes</taxon>
        <taxon>Agaricomycetidae</taxon>
        <taxon>Agaricales</taxon>
        <taxon>Marasmiineae</taxon>
        <taxon>Omphalotaceae</taxon>
        <taxon>Gymnopus</taxon>
    </lineage>
</organism>
<gene>
    <name evidence="1" type="ORF">BT96DRAFT_996948</name>
</gene>